<feature type="region of interest" description="Disordered" evidence="1">
    <location>
        <begin position="1"/>
        <end position="25"/>
    </location>
</feature>
<evidence type="ECO:0000256" key="1">
    <source>
        <dbReference type="SAM" id="MobiDB-lite"/>
    </source>
</evidence>
<feature type="region of interest" description="Disordered" evidence="1">
    <location>
        <begin position="811"/>
        <end position="841"/>
    </location>
</feature>
<evidence type="ECO:0000313" key="3">
    <source>
        <dbReference type="Proteomes" id="UP000269721"/>
    </source>
</evidence>
<proteinExistence type="predicted"/>
<accession>A0A4P9W876</accession>
<feature type="region of interest" description="Disordered" evidence="1">
    <location>
        <begin position="225"/>
        <end position="247"/>
    </location>
</feature>
<sequence length="841" mass="93496">MRKRAPRKRKPSPMPTSSRHGMQPAPLLSLPLDVLNPILELHFPRSQWSTAQIHAPEFRQRALLRRVCKLLNKHIVATCTSLAMPLEPRLRKYVDESECPPDDHFLKRVDHINAAPPNLRSLALSTNNRVVADFFSVTLPELIVVPRFGVPDGGVPVPQKEKDKWRPSFLTESILAAKSISLRPLLIHSVHRHPLAKQRPVAVPLVDPAPERNDNLLSPPHLRASAAFTPVPPAGRDRPHPGAPLPPRPLVNCSSPRLGIPPARPLAAGVQTAEHAHPRSLHLARHAAGAFPPDDHFQPRFDLATAAPPNLRRLALGTNNLVAAGLFPVTLSELVIGVSGGGHGRGLRFEEGILVRLRRLPGLERVAIRGFPHTLFGDGLAAKAWAWSSLTTYLQLCVTECMRSDGFRFAGHPTTLQRLELDEGEFVRIGNEMLPAFGSLEVLLLVADGYTMESMALLKNLCDTGRLPLLIELGIGCCALDAEERSGPSLSTALETLLRYLQPTCRKLTIGRHCSPAFNHGDYHLRPRFRRFFDLKLAALPGKLMAFSACSSVRLIPSRSQSTFPPFLDTLGMCDQGENTVLLIRALPKDLRELSLVGWSFLNGPPIPPLLIPSSLKTLTLGAYPTFYKKDVPEVIKGIYPAVHTKDICTIISSLLSLSTLNFISGVEPLDISGSFYSNRHPWEEIHAPYDCRAVTDDVALALPPSLRTLNIHGLHRISPPRIAALRARGVQVFMASESRQARRFFWAYEREPLYEDESDYDLVKNSVSFVNVDWNLPCTDEEMLRWFDEVPHKEEDLPWIFAREASDYDWQEEQENGDVDGDEGDWEEEDQGAGEDDGGE</sequence>
<name>A0A4P9W876_9FUNG</name>
<dbReference type="Proteomes" id="UP000269721">
    <property type="component" value="Unassembled WGS sequence"/>
</dbReference>
<evidence type="ECO:0000313" key="2">
    <source>
        <dbReference type="EMBL" id="RKO87643.1"/>
    </source>
</evidence>
<gene>
    <name evidence="2" type="ORF">BDK51DRAFT_48209</name>
</gene>
<reference evidence="3" key="1">
    <citation type="journal article" date="2018" name="Nat. Microbiol.">
        <title>Leveraging single-cell genomics to expand the fungal tree of life.</title>
        <authorList>
            <person name="Ahrendt S.R."/>
            <person name="Quandt C.A."/>
            <person name="Ciobanu D."/>
            <person name="Clum A."/>
            <person name="Salamov A."/>
            <person name="Andreopoulos B."/>
            <person name="Cheng J.F."/>
            <person name="Woyke T."/>
            <person name="Pelin A."/>
            <person name="Henrissat B."/>
            <person name="Reynolds N.K."/>
            <person name="Benny G.L."/>
            <person name="Smith M.E."/>
            <person name="James T.Y."/>
            <person name="Grigoriev I.V."/>
        </authorList>
    </citation>
    <scope>NUCLEOTIDE SEQUENCE [LARGE SCALE GENOMIC DNA]</scope>
</reference>
<dbReference type="AlphaFoldDB" id="A0A4P9W876"/>
<keyword evidence="3" id="KW-1185">Reference proteome</keyword>
<dbReference type="EMBL" id="KZ997271">
    <property type="protein sequence ID" value="RKO87643.1"/>
    <property type="molecule type" value="Genomic_DNA"/>
</dbReference>
<protein>
    <submittedName>
        <fullName evidence="2">Uncharacterized protein</fullName>
    </submittedName>
</protein>
<feature type="compositionally biased region" description="Basic residues" evidence="1">
    <location>
        <begin position="1"/>
        <end position="11"/>
    </location>
</feature>
<organism evidence="2 3">
    <name type="scientific">Blyttiomyces helicus</name>
    <dbReference type="NCBI Taxonomy" id="388810"/>
    <lineage>
        <taxon>Eukaryota</taxon>
        <taxon>Fungi</taxon>
        <taxon>Fungi incertae sedis</taxon>
        <taxon>Chytridiomycota</taxon>
        <taxon>Chytridiomycota incertae sedis</taxon>
        <taxon>Chytridiomycetes</taxon>
        <taxon>Chytridiomycetes incertae sedis</taxon>
        <taxon>Blyttiomyces</taxon>
    </lineage>
</organism>